<feature type="region of interest" description="Disordered" evidence="1">
    <location>
        <begin position="323"/>
        <end position="342"/>
    </location>
</feature>
<dbReference type="EMBL" id="CAUEEQ010079513">
    <property type="protein sequence ID" value="CAJ0968663.1"/>
    <property type="molecule type" value="Genomic_DNA"/>
</dbReference>
<keyword evidence="4" id="KW-1185">Reference proteome</keyword>
<sequence>MCCSILRPHPVMRCSILRPHPVMCCSILRPHPVMRCSILRPHPVMRCSILRPHPVMCCSILRPHPVMRCSILRPHPVMRCSHPASPSCDALLPSCVPILSCAAASCVPILMCCSILRPHPYVLLHPASPSLCAAPSCVPILPLTRSAPSAGGPEQAGTPTPARCGGQIEQHPEVWDRSSEKYKGAKRDAWPKIVTALFPEWPNLPTQQQTQILGDVKTRWRSVTDRYLKSLKTPSGSSPPRKRVPYGDQLQFILGSRSLRRTESNISAQTPPDLNDGDTTVDSIGEEVEDSIMNSQESPGNMSLSGRSPEITDSLGEHDVAANTTTSTSSDAGANSGGGVSRHMWRGAASVRPVALKRTVQKKTKQGQIIEQLTTKTLNLLDNSSKQDEHDKFGSLLADRVRTLPRDKQQMFVTAVNCLFMAIDDTPTLPPAPQVMTGIFNVFSNPIMPPPPPPPPAAASQRYGQAATYRANHVDAYSGHTPVPSATGHRSSMPNSSVYSQPDLFNDMGYQPEYHQF</sequence>
<proteinExistence type="predicted"/>
<dbReference type="PROSITE" id="PS51029">
    <property type="entry name" value="MADF"/>
    <property type="match status" value="1"/>
</dbReference>
<gene>
    <name evidence="3" type="ORF">RIMI_LOCUS23295288</name>
</gene>
<name>A0ABN9MS97_9NEOB</name>
<comment type="caution">
    <text evidence="3">The sequence shown here is derived from an EMBL/GenBank/DDBJ whole genome shotgun (WGS) entry which is preliminary data.</text>
</comment>
<organism evidence="3 4">
    <name type="scientific">Ranitomeya imitator</name>
    <name type="common">mimic poison frog</name>
    <dbReference type="NCBI Taxonomy" id="111125"/>
    <lineage>
        <taxon>Eukaryota</taxon>
        <taxon>Metazoa</taxon>
        <taxon>Chordata</taxon>
        <taxon>Craniata</taxon>
        <taxon>Vertebrata</taxon>
        <taxon>Euteleostomi</taxon>
        <taxon>Amphibia</taxon>
        <taxon>Batrachia</taxon>
        <taxon>Anura</taxon>
        <taxon>Neobatrachia</taxon>
        <taxon>Hyloidea</taxon>
        <taxon>Dendrobatidae</taxon>
        <taxon>Dendrobatinae</taxon>
        <taxon>Ranitomeya</taxon>
    </lineage>
</organism>
<evidence type="ECO:0000313" key="3">
    <source>
        <dbReference type="EMBL" id="CAJ0968663.1"/>
    </source>
</evidence>
<feature type="region of interest" description="Disordered" evidence="1">
    <location>
        <begin position="294"/>
        <end position="313"/>
    </location>
</feature>
<reference evidence="3" key="1">
    <citation type="submission" date="2023-07" db="EMBL/GenBank/DDBJ databases">
        <authorList>
            <person name="Stuckert A."/>
        </authorList>
    </citation>
    <scope>NUCLEOTIDE SEQUENCE</scope>
</reference>
<accession>A0ABN9MS97</accession>
<feature type="compositionally biased region" description="Low complexity" evidence="1">
    <location>
        <begin position="323"/>
        <end position="334"/>
    </location>
</feature>
<dbReference type="InterPro" id="IPR006578">
    <property type="entry name" value="MADF-dom"/>
</dbReference>
<feature type="region of interest" description="Disordered" evidence="1">
    <location>
        <begin position="257"/>
        <end position="282"/>
    </location>
</feature>
<feature type="domain" description="MADF" evidence="2">
    <location>
        <begin position="163"/>
        <end position="258"/>
    </location>
</feature>
<evidence type="ECO:0000256" key="1">
    <source>
        <dbReference type="SAM" id="MobiDB-lite"/>
    </source>
</evidence>
<dbReference type="Proteomes" id="UP001176940">
    <property type="component" value="Unassembled WGS sequence"/>
</dbReference>
<dbReference type="Pfam" id="PF10545">
    <property type="entry name" value="MADF_DNA_bdg"/>
    <property type="match status" value="1"/>
</dbReference>
<evidence type="ECO:0000259" key="2">
    <source>
        <dbReference type="PROSITE" id="PS51029"/>
    </source>
</evidence>
<evidence type="ECO:0000313" key="4">
    <source>
        <dbReference type="Proteomes" id="UP001176940"/>
    </source>
</evidence>
<feature type="compositionally biased region" description="Polar residues" evidence="1">
    <location>
        <begin position="294"/>
        <end position="306"/>
    </location>
</feature>
<protein>
    <recommendedName>
        <fullName evidence="2">MADF domain-containing protein</fullName>
    </recommendedName>
</protein>
<feature type="region of interest" description="Disordered" evidence="1">
    <location>
        <begin position="148"/>
        <end position="170"/>
    </location>
</feature>
<feature type="compositionally biased region" description="Polar residues" evidence="1">
    <location>
        <begin position="264"/>
        <end position="282"/>
    </location>
</feature>